<evidence type="ECO:0000256" key="2">
    <source>
        <dbReference type="ARBA" id="ARBA00022801"/>
    </source>
</evidence>
<dbReference type="GO" id="GO:0008422">
    <property type="term" value="F:beta-glucosidase activity"/>
    <property type="evidence" value="ECO:0007669"/>
    <property type="project" value="UniProtKB-EC"/>
</dbReference>
<dbReference type="Gene3D" id="3.20.20.80">
    <property type="entry name" value="Glycosidases"/>
    <property type="match status" value="1"/>
</dbReference>
<comment type="caution">
    <text evidence="8">The sequence shown here is derived from an EMBL/GenBank/DDBJ whole genome shotgun (WGS) entry which is preliminary data.</text>
</comment>
<dbReference type="InterPro" id="IPR017853">
    <property type="entry name" value="GH"/>
</dbReference>
<dbReference type="PANTHER" id="PTHR10353:SF36">
    <property type="entry name" value="LP05116P"/>
    <property type="match status" value="1"/>
</dbReference>
<gene>
    <name evidence="8" type="ORF">AACH00_02590</name>
</gene>
<dbReference type="RefSeq" id="WP_341397375.1">
    <property type="nucleotide sequence ID" value="NZ_JBBUTI010000001.1"/>
</dbReference>
<keyword evidence="6" id="KW-0624">Polysaccharide degradation</keyword>
<dbReference type="PANTHER" id="PTHR10353">
    <property type="entry name" value="GLYCOSYL HYDROLASE"/>
    <property type="match status" value="1"/>
</dbReference>
<keyword evidence="2 7" id="KW-0378">Hydrolase</keyword>
<evidence type="ECO:0000313" key="8">
    <source>
        <dbReference type="EMBL" id="MEK8045231.1"/>
    </source>
</evidence>
<comment type="catalytic activity">
    <reaction evidence="7">
        <text>Hydrolysis of terminal, non-reducing beta-D-glucosyl residues with release of beta-D-glucose.</text>
        <dbReference type="EC" id="3.2.1.21"/>
    </reaction>
</comment>
<dbReference type="Proteomes" id="UP001379945">
    <property type="component" value="Unassembled WGS sequence"/>
</dbReference>
<dbReference type="SUPFAM" id="SSF51445">
    <property type="entry name" value="(Trans)glycosidases"/>
    <property type="match status" value="1"/>
</dbReference>
<evidence type="ECO:0000256" key="7">
    <source>
        <dbReference type="RuleBase" id="RU361175"/>
    </source>
</evidence>
<dbReference type="InterPro" id="IPR001360">
    <property type="entry name" value="Glyco_hydro_1"/>
</dbReference>
<name>A0ABU9C0T4_9BURK</name>
<dbReference type="EC" id="3.2.1.21" evidence="7"/>
<accession>A0ABU9C0T4</accession>
<evidence type="ECO:0000256" key="4">
    <source>
        <dbReference type="ARBA" id="ARBA00023277"/>
    </source>
</evidence>
<keyword evidence="9" id="KW-1185">Reference proteome</keyword>
<proteinExistence type="inferred from homology"/>
<dbReference type="NCBIfam" id="TIGR03356">
    <property type="entry name" value="BGL"/>
    <property type="match status" value="1"/>
</dbReference>
<keyword evidence="3" id="KW-0136">Cellulose degradation</keyword>
<reference evidence="8 9" key="1">
    <citation type="submission" date="2024-04" db="EMBL/GenBank/DDBJ databases">
        <title>Novel species of the genus Ideonella isolated from streams.</title>
        <authorList>
            <person name="Lu H."/>
        </authorList>
    </citation>
    <scope>NUCLEOTIDE SEQUENCE [LARGE SCALE GENOMIC DNA]</scope>
    <source>
        <strain evidence="8 9">LYT19W</strain>
    </source>
</reference>
<protein>
    <recommendedName>
        <fullName evidence="7">Beta-glucosidase</fullName>
        <ecNumber evidence="7">3.2.1.21</ecNumber>
    </recommendedName>
</protein>
<dbReference type="EMBL" id="JBBUTI010000001">
    <property type="protein sequence ID" value="MEK8045231.1"/>
    <property type="molecule type" value="Genomic_DNA"/>
</dbReference>
<evidence type="ECO:0000313" key="9">
    <source>
        <dbReference type="Proteomes" id="UP001379945"/>
    </source>
</evidence>
<keyword evidence="5 7" id="KW-0326">Glycosidase</keyword>
<comment type="similarity">
    <text evidence="1 7">Belongs to the glycosyl hydrolase 1 family.</text>
</comment>
<dbReference type="Pfam" id="PF00232">
    <property type="entry name" value="Glyco_hydro_1"/>
    <property type="match status" value="1"/>
</dbReference>
<evidence type="ECO:0000256" key="6">
    <source>
        <dbReference type="ARBA" id="ARBA00023326"/>
    </source>
</evidence>
<keyword evidence="4" id="KW-0119">Carbohydrate metabolism</keyword>
<dbReference type="InterPro" id="IPR017736">
    <property type="entry name" value="Glyco_hydro_1_beta-glucosidase"/>
</dbReference>
<evidence type="ECO:0000256" key="5">
    <source>
        <dbReference type="ARBA" id="ARBA00023295"/>
    </source>
</evidence>
<evidence type="ECO:0000256" key="1">
    <source>
        <dbReference type="ARBA" id="ARBA00010838"/>
    </source>
</evidence>
<evidence type="ECO:0000256" key="3">
    <source>
        <dbReference type="ARBA" id="ARBA00023001"/>
    </source>
</evidence>
<dbReference type="PRINTS" id="PR00131">
    <property type="entry name" value="GLHYDRLASE1"/>
</dbReference>
<organism evidence="8 9">
    <name type="scientific">Ideonella margarita</name>
    <dbReference type="NCBI Taxonomy" id="2984191"/>
    <lineage>
        <taxon>Bacteria</taxon>
        <taxon>Pseudomonadati</taxon>
        <taxon>Pseudomonadota</taxon>
        <taxon>Betaproteobacteria</taxon>
        <taxon>Burkholderiales</taxon>
        <taxon>Sphaerotilaceae</taxon>
        <taxon>Ideonella</taxon>
    </lineage>
</organism>
<sequence>MSTITYASPFPQDFVFGVAAASAQIEGAAFTDGKGESIWDRFARTPGKVAHGDNLDIACDHYNRFDEDFALMASLGVKHYRLSIAWPRIYPNGDGEINQAGIAFYQRLLASMERHGITPWVTLFHWDLPQSLEDRGGWTSRTTVDAFAQYARTVVAALAPVVKNWITLNEIRCFTLLAYGWGTKAPGRKESDAVVNQTYHHALLCHGHAVKAVRELGGAGARVGLTDNCDVAVPVTETPADIAAAKAWFVERNAHILGAMHGKGYSQAYLERVGTDAPQVQAGDFDLISLPTDFLGLNIYTATYVRAPKDNSGAAFEALPLPVNYPRADSYWLNLIPQAIYWAPRMCQELYGHSSIFITENGCGYDTEPVVNGEVLDLHRRDYLRNHLREVHRAISDGVPIHGYFLWSFIDNYEWEDGYERRFGIVHCDFDTLVRTPKLSARYFAEVMRLRTIL</sequence>